<evidence type="ECO:0000313" key="2">
    <source>
        <dbReference type="Proteomes" id="UP001146793"/>
    </source>
</evidence>
<organism evidence="1 2">
    <name type="scientific">Anaeramoeba flamelloides</name>
    <dbReference type="NCBI Taxonomy" id="1746091"/>
    <lineage>
        <taxon>Eukaryota</taxon>
        <taxon>Metamonada</taxon>
        <taxon>Anaeramoebidae</taxon>
        <taxon>Anaeramoeba</taxon>
    </lineage>
</organism>
<gene>
    <name evidence="1" type="ORF">M0812_14586</name>
</gene>
<dbReference type="EMBL" id="JANTQA010000032">
    <property type="protein sequence ID" value="KAJ3438578.1"/>
    <property type="molecule type" value="Genomic_DNA"/>
</dbReference>
<reference evidence="1" key="1">
    <citation type="submission" date="2022-08" db="EMBL/GenBank/DDBJ databases">
        <title>Novel sulphate-reducing endosymbionts in the free-living metamonad Anaeramoeba.</title>
        <authorList>
            <person name="Jerlstrom-Hultqvist J."/>
            <person name="Cepicka I."/>
            <person name="Gallot-Lavallee L."/>
            <person name="Salas-Leiva D."/>
            <person name="Curtis B.A."/>
            <person name="Zahonova K."/>
            <person name="Pipaliya S."/>
            <person name="Dacks J."/>
            <person name="Roger A.J."/>
        </authorList>
    </citation>
    <scope>NUCLEOTIDE SEQUENCE</scope>
    <source>
        <strain evidence="1">Busselton2</strain>
    </source>
</reference>
<comment type="caution">
    <text evidence="1">The sequence shown here is derived from an EMBL/GenBank/DDBJ whole genome shotgun (WGS) entry which is preliminary data.</text>
</comment>
<evidence type="ECO:0000313" key="1">
    <source>
        <dbReference type="EMBL" id="KAJ3438578.1"/>
    </source>
</evidence>
<protein>
    <submittedName>
        <fullName evidence="1">Uncharacterized protein</fullName>
    </submittedName>
</protein>
<dbReference type="AlphaFoldDB" id="A0AAV7Z960"/>
<name>A0AAV7Z960_9EUKA</name>
<accession>A0AAV7Z960</accession>
<dbReference type="Proteomes" id="UP001146793">
    <property type="component" value="Unassembled WGS sequence"/>
</dbReference>
<proteinExistence type="predicted"/>
<sequence length="852" mass="102383">MIFWIDRRFENATKRKKIISPISNSFKIRKFCTGIEAYYSFHKLPKEIEILIVSSRDYQKDTRIKKKFLEHFKTLTIFIVNFEIHNQKYNKKKKKKKRNKKKKKLKVIEINGKAMLISKLERKFNIEIQVNGCHFHDNNNNSYEQKYNKRKPICFYWKKNKKSNQKKKQKDVKFEYLANTQEIISKIQKFSSLVLCVIVSEKNYHKSTAQFYQLIKYCQKCGIKVYIEKQLSSNSINNQVIKRKHSSLVKKEKEINKIIIKLYKEYQKKDFMNYKSQRNNNRKYSNYKANDTNYYDQRHLTLQKISPKKERLIFWLDKDLSTIKNQKNYLKKQGFKVATFKKSGKLTKELKKRQKKKNNNEELYCVVTSKFFVFGGIANSLKNLFKKYCIVWSRTAKKDKSIANQCINLGAFCVPKNKQELLKIINKIHNMEKTNSHYNNFTFNKFNKHQNLQNDHNHNFIHSRGQLHANNHNNTHNLEYVNYSKQYNQKKNLLLFDKSSIGNVNQKLNRFLEKKNHHRNRHHKKSKSYFNPNYKQNFKQKIVHNTNNIKNYLKQKTSFHGYEYNNKHNPQLYLNDSYSVHNMCHNNNNHNHKHDCIWFSADFTNDETIIHQLSSQGIKIHRFGSINNYYQKMKKYKSLGQIQCLITTGQILFEDNLIVNILSTFKRGGFPPVVVYSRSIPKSQDRINECQLLGVNYIAKDKESFLTIVKKVCWSNHQYTNRVLYDKNSDHNYLYFPKIKNQILFISLNQPKIQTIRRFNKNNYVIRHVSNYNSAHMLLKYYYVHYSKVFILISYLYYESNQDIHSISEYNPIVFCLGLDPQVKKKIKKKNNISFIMKWDILCKMIIDFFQH</sequence>